<gene>
    <name evidence="2" type="ORF">WJX72_003693</name>
</gene>
<organism evidence="2 3">
    <name type="scientific">[Myrmecia] bisecta</name>
    <dbReference type="NCBI Taxonomy" id="41462"/>
    <lineage>
        <taxon>Eukaryota</taxon>
        <taxon>Viridiplantae</taxon>
        <taxon>Chlorophyta</taxon>
        <taxon>core chlorophytes</taxon>
        <taxon>Trebouxiophyceae</taxon>
        <taxon>Trebouxiales</taxon>
        <taxon>Trebouxiaceae</taxon>
        <taxon>Myrmecia</taxon>
    </lineage>
</organism>
<feature type="transmembrane region" description="Helical" evidence="1">
    <location>
        <begin position="33"/>
        <end position="51"/>
    </location>
</feature>
<feature type="transmembrane region" description="Helical" evidence="1">
    <location>
        <begin position="57"/>
        <end position="78"/>
    </location>
</feature>
<protein>
    <submittedName>
        <fullName evidence="2">Uncharacterized protein</fullName>
    </submittedName>
</protein>
<evidence type="ECO:0000256" key="1">
    <source>
        <dbReference type="SAM" id="Phobius"/>
    </source>
</evidence>
<dbReference type="AlphaFoldDB" id="A0AAW1PP60"/>
<proteinExistence type="predicted"/>
<evidence type="ECO:0000313" key="3">
    <source>
        <dbReference type="Proteomes" id="UP001489004"/>
    </source>
</evidence>
<name>A0AAW1PP60_9CHLO</name>
<keyword evidence="1" id="KW-0472">Membrane</keyword>
<keyword evidence="3" id="KW-1185">Reference proteome</keyword>
<evidence type="ECO:0000313" key="2">
    <source>
        <dbReference type="EMBL" id="KAK9815441.1"/>
    </source>
</evidence>
<reference evidence="2 3" key="1">
    <citation type="journal article" date="2024" name="Nat. Commun.">
        <title>Phylogenomics reveals the evolutionary origins of lichenization in chlorophyte algae.</title>
        <authorList>
            <person name="Puginier C."/>
            <person name="Libourel C."/>
            <person name="Otte J."/>
            <person name="Skaloud P."/>
            <person name="Haon M."/>
            <person name="Grisel S."/>
            <person name="Petersen M."/>
            <person name="Berrin J.G."/>
            <person name="Delaux P.M."/>
            <person name="Dal Grande F."/>
            <person name="Keller J."/>
        </authorList>
    </citation>
    <scope>NUCLEOTIDE SEQUENCE [LARGE SCALE GENOMIC DNA]</scope>
    <source>
        <strain evidence="2 3">SAG 2043</strain>
    </source>
</reference>
<dbReference type="Proteomes" id="UP001489004">
    <property type="component" value="Unassembled WGS sequence"/>
</dbReference>
<keyword evidence="1" id="KW-1133">Transmembrane helix</keyword>
<keyword evidence="1" id="KW-0812">Transmembrane</keyword>
<sequence length="113" mass="12248">MQCIPQFGSPGANMVLGLHASEYLRTERNKRRAHGLIALVATMLLMGLLVLPRDLTFEYLLTGGAVIGAIAAVALYAVRSVEVHKGPKIIRPGKGVPTYTYGRTKEGPLKMED</sequence>
<comment type="caution">
    <text evidence="2">The sequence shown here is derived from an EMBL/GenBank/DDBJ whole genome shotgun (WGS) entry which is preliminary data.</text>
</comment>
<accession>A0AAW1PP60</accession>
<dbReference type="EMBL" id="JALJOR010000006">
    <property type="protein sequence ID" value="KAK9815441.1"/>
    <property type="molecule type" value="Genomic_DNA"/>
</dbReference>